<dbReference type="EnsemblMetazoa" id="AATE003165-RA">
    <property type="protein sequence ID" value="AATE003165-PA.1"/>
    <property type="gene ID" value="AATE003165"/>
</dbReference>
<keyword evidence="3" id="KW-0963">Cytoplasm</keyword>
<proteinExistence type="inferred from homology"/>
<dbReference type="STRING" id="41427.A0A182IPT7"/>
<organism evidence="6">
    <name type="scientific">Anopheles atroparvus</name>
    <name type="common">European mosquito</name>
    <dbReference type="NCBI Taxonomy" id="41427"/>
    <lineage>
        <taxon>Eukaryota</taxon>
        <taxon>Metazoa</taxon>
        <taxon>Ecdysozoa</taxon>
        <taxon>Arthropoda</taxon>
        <taxon>Hexapoda</taxon>
        <taxon>Insecta</taxon>
        <taxon>Pterygota</taxon>
        <taxon>Neoptera</taxon>
        <taxon>Endopterygota</taxon>
        <taxon>Diptera</taxon>
        <taxon>Nematocera</taxon>
        <taxon>Culicoidea</taxon>
        <taxon>Culicidae</taxon>
        <taxon>Anophelinae</taxon>
        <taxon>Anopheles</taxon>
    </lineage>
</organism>
<evidence type="ECO:0000313" key="6">
    <source>
        <dbReference type="EnsemblMetazoa" id="AATE003165-PA.1"/>
    </source>
</evidence>
<reference evidence="6" key="1">
    <citation type="submission" date="2022-08" db="UniProtKB">
        <authorList>
            <consortium name="EnsemblMetazoa"/>
        </authorList>
    </citation>
    <scope>IDENTIFICATION</scope>
    <source>
        <strain evidence="6">EBRO</strain>
    </source>
</reference>
<dbReference type="AlphaFoldDB" id="A0A182IPT7"/>
<keyword evidence="5" id="KW-0206">Cytoskeleton</keyword>
<comment type="similarity">
    <text evidence="2">Belongs to the ODF2 family.</text>
</comment>
<dbReference type="GO" id="GO:1902017">
    <property type="term" value="P:regulation of cilium assembly"/>
    <property type="evidence" value="ECO:0007669"/>
    <property type="project" value="TreeGrafter"/>
</dbReference>
<accession>A0A182IPT7</accession>
<dbReference type="InterPro" id="IPR026099">
    <property type="entry name" value="Odf2-rel"/>
</dbReference>
<name>A0A182IPT7_ANOAO</name>
<dbReference type="PANTHER" id="PTHR23162:SF10">
    <property type="entry name" value="FI13205P"/>
    <property type="match status" value="1"/>
</dbReference>
<evidence type="ECO:0000256" key="4">
    <source>
        <dbReference type="ARBA" id="ARBA00023054"/>
    </source>
</evidence>
<dbReference type="VEuPathDB" id="VectorBase:AATE003165"/>
<sequence>MSKQSLVTNDATDLLENILSQLPVIPSGEFAETATGGPQEANVTAAFDGAVKEVSKRYAKLKHKLDRQSNFMVNLKRKIREKESMKPKADCDREELAFLRNRLQKEAELQRKLLEEVIAEQKRQGTDGSQWQSIRLCPDKLDEYCASPWTMGSVPMDEGIRFSCDSNLSSQSSASSGERAAGEAKLAARFEKELLNRDRVIEILQARLERLSVDVRQVRQRKEAALGTKLPPTPVASVPRFCETDMLHRLEFYRTNTDTLGKNLEHMEKALQYIQKELGPLQQEEPKVAPNAHQSESIDAANTKRSSSCVYDLHPESKCPKDKECEQKQYCMLLQEYTKKTTECRQLSERLAKAQVGPSEPSPDETEREMLKKRCTELLDEQDQFRVLIREQATQLEDYRGKYLDAQQKVEEQRLQMDKLRITNKRVEAQINYEIEQIKHKFQDKLRELTPYPRLLEEEEVKTESLKQSNETLYAELERALKQVKTLEDRLASVHVAKDAEAQQALQLSQLELAQVREQLQQLSSEKQQTDEMAMQARRELDDFRAESARIIARTNERLEQERTMAQQKYAQLESDLARCRAEAAFTISNREDALREMHNQIRVLSGSFDDAQLQIRSLRNQLSYLQNEKLICLS</sequence>
<evidence type="ECO:0000256" key="1">
    <source>
        <dbReference type="ARBA" id="ARBA00004300"/>
    </source>
</evidence>
<dbReference type="GO" id="GO:0005813">
    <property type="term" value="C:centrosome"/>
    <property type="evidence" value="ECO:0007669"/>
    <property type="project" value="UniProtKB-SubCell"/>
</dbReference>
<dbReference type="PANTHER" id="PTHR23162">
    <property type="entry name" value="OUTER DENSE FIBER OF SPERM TAILS 2"/>
    <property type="match status" value="1"/>
</dbReference>
<evidence type="ECO:0000256" key="3">
    <source>
        <dbReference type="ARBA" id="ARBA00022490"/>
    </source>
</evidence>
<keyword evidence="4" id="KW-0175">Coiled coil</keyword>
<comment type="subcellular location">
    <subcellularLocation>
        <location evidence="1">Cytoplasm</location>
        <location evidence="1">Cytoskeleton</location>
        <location evidence="1">Microtubule organizing center</location>
        <location evidence="1">Centrosome</location>
    </subcellularLocation>
</comment>
<protein>
    <submittedName>
        <fullName evidence="6">Uncharacterized protein</fullName>
    </submittedName>
</protein>
<evidence type="ECO:0000256" key="5">
    <source>
        <dbReference type="ARBA" id="ARBA00023212"/>
    </source>
</evidence>
<evidence type="ECO:0000256" key="2">
    <source>
        <dbReference type="ARBA" id="ARBA00009316"/>
    </source>
</evidence>